<gene>
    <name evidence="11" type="primary">RvY_18950-1</name>
    <name evidence="11" type="synonym">RvY_18950.1</name>
    <name evidence="11" type="ORF">RvY_18950</name>
</gene>
<dbReference type="Pfam" id="PF01008">
    <property type="entry name" value="IF-2B"/>
    <property type="match status" value="1"/>
</dbReference>
<name>A0A1D1W905_RAMVA</name>
<feature type="compositionally biased region" description="Low complexity" evidence="10">
    <location>
        <begin position="1"/>
        <end position="21"/>
    </location>
</feature>
<dbReference type="InterPro" id="IPR051855">
    <property type="entry name" value="eIF2B_beta_subunit"/>
</dbReference>
<keyword evidence="3" id="KW-0963">Cytoplasm</keyword>
<dbReference type="STRING" id="947166.A0A1D1W905"/>
<comment type="subunit">
    <text evidence="8">Component of the translation initiation factor 2B (eIF2B) complex which is a heterodecamer of two sets of five different subunits: alpha, beta, gamma, delta and epsilon. Subunits alpha, beta and delta comprise a regulatory subcomplex and subunits epsilon and gamma comprise a catalytic subcomplex. Within the complex, the hexameric regulatory complex resides at the center, with the two heterodimeric catalytic subcomplexes bound on opposite sides.</text>
</comment>
<evidence type="ECO:0000256" key="9">
    <source>
        <dbReference type="RuleBase" id="RU003814"/>
    </source>
</evidence>
<dbReference type="EMBL" id="BDGG01000022">
    <property type="protein sequence ID" value="GAV09403.1"/>
    <property type="molecule type" value="Genomic_DNA"/>
</dbReference>
<dbReference type="PANTHER" id="PTHR45859">
    <property type="entry name" value="TRANSLATION INITIATION FACTOR EIF-2B SUBUNIT BETA"/>
    <property type="match status" value="1"/>
</dbReference>
<dbReference type="PANTHER" id="PTHR45859:SF1">
    <property type="entry name" value="TRANSLATION INITIATION FACTOR EIF-2B SUBUNIT BETA"/>
    <property type="match status" value="1"/>
</dbReference>
<organism evidence="11 12">
    <name type="scientific">Ramazzottius varieornatus</name>
    <name type="common">Water bear</name>
    <name type="synonym">Tardigrade</name>
    <dbReference type="NCBI Taxonomy" id="947166"/>
    <lineage>
        <taxon>Eukaryota</taxon>
        <taxon>Metazoa</taxon>
        <taxon>Ecdysozoa</taxon>
        <taxon>Tardigrada</taxon>
        <taxon>Eutardigrada</taxon>
        <taxon>Parachela</taxon>
        <taxon>Hypsibioidea</taxon>
        <taxon>Ramazzottiidae</taxon>
        <taxon>Ramazzottius</taxon>
    </lineage>
</organism>
<dbReference type="Proteomes" id="UP000186922">
    <property type="component" value="Unassembled WGS sequence"/>
</dbReference>
<comment type="caution">
    <text evidence="11">The sequence shown here is derived from an EMBL/GenBank/DDBJ whole genome shotgun (WGS) entry which is preliminary data.</text>
</comment>
<evidence type="ECO:0000256" key="10">
    <source>
        <dbReference type="SAM" id="MobiDB-lite"/>
    </source>
</evidence>
<comment type="similarity">
    <text evidence="2 9">Belongs to the eIF-2B alpha/beta/delta subunits family.</text>
</comment>
<dbReference type="GO" id="GO:0005085">
    <property type="term" value="F:guanyl-nucleotide exchange factor activity"/>
    <property type="evidence" value="ECO:0007669"/>
    <property type="project" value="TreeGrafter"/>
</dbReference>
<keyword evidence="12" id="KW-1185">Reference proteome</keyword>
<evidence type="ECO:0000256" key="3">
    <source>
        <dbReference type="ARBA" id="ARBA00022490"/>
    </source>
</evidence>
<dbReference type="FunFam" id="3.40.50.10470:FF:000009">
    <property type="entry name" value="Translation initiation factor eIF2B subunit"/>
    <property type="match status" value="1"/>
</dbReference>
<evidence type="ECO:0000256" key="1">
    <source>
        <dbReference type="ARBA" id="ARBA00004514"/>
    </source>
</evidence>
<accession>A0A1D1W905</accession>
<comment type="subcellular location">
    <subcellularLocation>
        <location evidence="1">Cytoplasm</location>
        <location evidence="1">Cytosol</location>
    </subcellularLocation>
</comment>
<dbReference type="GO" id="GO:0005851">
    <property type="term" value="C:eukaryotic translation initiation factor 2B complex"/>
    <property type="evidence" value="ECO:0007669"/>
    <property type="project" value="TreeGrafter"/>
</dbReference>
<evidence type="ECO:0000256" key="5">
    <source>
        <dbReference type="ARBA" id="ARBA00022917"/>
    </source>
</evidence>
<dbReference type="GO" id="GO:0003743">
    <property type="term" value="F:translation initiation factor activity"/>
    <property type="evidence" value="ECO:0007669"/>
    <property type="project" value="UniProtKB-KW"/>
</dbReference>
<sequence>MVMTSTSGLASSDRASSSSPSGPCDIPLTEELQDNIEKFLTRLHHSSPKEGSYSTAREAALILRKIVAVCKWQTAKELIALIKREGRRITKTNPADSVFGNIVRRILKIIREEYVNYSTALTADGAVPSAEEPDVKESLHNMFVSGVGRSDDYNRRLPKLKDTTFKGTLLEAIGEFLSELETSGDNIAVQALEHIHSNEIILTIGKSRTVEAFLKHAAKKRKFHVIVAEAAPFFQGHIMAKSLAENTPPIPTTLITDSAIFAMMSRVNKVIIGTHTVMANGGLKAVNGSHTIALAAKHYSVPLIVCAAMFKLSPQYLGTSDQDAFNKFVTPEDVMNYAEGEVLSKVHLVNPVFDYVPPQLVTLFISNIGGNAPSYVYRLLTELYHPDDDDDNL</sequence>
<dbReference type="SUPFAM" id="SSF100950">
    <property type="entry name" value="NagB/RpiA/CoA transferase-like"/>
    <property type="match status" value="1"/>
</dbReference>
<evidence type="ECO:0000256" key="2">
    <source>
        <dbReference type="ARBA" id="ARBA00007251"/>
    </source>
</evidence>
<dbReference type="OrthoDB" id="269919at2759"/>
<reference evidence="11 12" key="1">
    <citation type="journal article" date="2016" name="Nat. Commun.">
        <title>Extremotolerant tardigrade genome and improved radiotolerance of human cultured cells by tardigrade-unique protein.</title>
        <authorList>
            <person name="Hashimoto T."/>
            <person name="Horikawa D.D."/>
            <person name="Saito Y."/>
            <person name="Kuwahara H."/>
            <person name="Kozuka-Hata H."/>
            <person name="Shin-I T."/>
            <person name="Minakuchi Y."/>
            <person name="Ohishi K."/>
            <person name="Motoyama A."/>
            <person name="Aizu T."/>
            <person name="Enomoto A."/>
            <person name="Kondo K."/>
            <person name="Tanaka S."/>
            <person name="Hara Y."/>
            <person name="Koshikawa S."/>
            <person name="Sagara H."/>
            <person name="Miura T."/>
            <person name="Yokobori S."/>
            <person name="Miyagawa K."/>
            <person name="Suzuki Y."/>
            <person name="Kubo T."/>
            <person name="Oyama M."/>
            <person name="Kohara Y."/>
            <person name="Fujiyama A."/>
            <person name="Arakawa K."/>
            <person name="Katayama T."/>
            <person name="Toyoda A."/>
            <person name="Kunieda T."/>
        </authorList>
    </citation>
    <scope>NUCLEOTIDE SEQUENCE [LARGE SCALE GENOMIC DNA]</scope>
    <source>
        <strain evidence="11 12">YOKOZUNA-1</strain>
    </source>
</reference>
<evidence type="ECO:0000256" key="8">
    <source>
        <dbReference type="ARBA" id="ARBA00046432"/>
    </source>
</evidence>
<dbReference type="Gene3D" id="3.40.50.10470">
    <property type="entry name" value="Translation initiation factor eif-2b, domain 2"/>
    <property type="match status" value="1"/>
</dbReference>
<dbReference type="InterPro" id="IPR042529">
    <property type="entry name" value="IF_2B-like_C"/>
</dbReference>
<keyword evidence="4" id="KW-0396">Initiation factor</keyword>
<dbReference type="AlphaFoldDB" id="A0A1D1W905"/>
<evidence type="ECO:0000256" key="7">
    <source>
        <dbReference type="ARBA" id="ARBA00044228"/>
    </source>
</evidence>
<evidence type="ECO:0000256" key="4">
    <source>
        <dbReference type="ARBA" id="ARBA00022540"/>
    </source>
</evidence>
<feature type="region of interest" description="Disordered" evidence="10">
    <location>
        <begin position="1"/>
        <end position="27"/>
    </location>
</feature>
<evidence type="ECO:0000313" key="11">
    <source>
        <dbReference type="EMBL" id="GAV09403.1"/>
    </source>
</evidence>
<dbReference type="InterPro" id="IPR000649">
    <property type="entry name" value="IF-2B-related"/>
</dbReference>
<proteinExistence type="inferred from homology"/>
<protein>
    <recommendedName>
        <fullName evidence="6">Translation initiation factor eIF2B subunit beta</fullName>
    </recommendedName>
    <alternativeName>
        <fullName evidence="7">eIF2B GDP-GTP exchange factor subunit beta</fullName>
    </alternativeName>
</protein>
<dbReference type="GO" id="GO:0005829">
    <property type="term" value="C:cytosol"/>
    <property type="evidence" value="ECO:0007669"/>
    <property type="project" value="UniProtKB-SubCell"/>
</dbReference>
<evidence type="ECO:0000256" key="6">
    <source>
        <dbReference type="ARBA" id="ARBA00044122"/>
    </source>
</evidence>
<evidence type="ECO:0000313" key="12">
    <source>
        <dbReference type="Proteomes" id="UP000186922"/>
    </source>
</evidence>
<keyword evidence="5" id="KW-0648">Protein biosynthesis</keyword>
<dbReference type="InterPro" id="IPR037171">
    <property type="entry name" value="NagB/RpiA_transferase-like"/>
</dbReference>